<dbReference type="Proteomes" id="UP000659697">
    <property type="component" value="Unassembled WGS sequence"/>
</dbReference>
<sequence length="698" mass="78451">MKSNVKIVTLAVAWALVSGALQAADTEVASFNLSQANRGGVGLIQTPTARMGSEGAFAVNYADNDQYRFWSASVQLFPWLETTVRYTDVRTRLFSQFPGFSGDQSLKDKGIDVKLRLWQESYWLPEVSLGFLDFGGTGFFESEFIAASKRFGPVDVHLGMGFGSLGRSGNIANPFCEAADRFCRRSSAFRGQGGMIDYQNFFTGPAALFGGIEYQTPWQPLSIKLEYEGNDYSRERAGTIVQDSAFNFGLVYRHAPFDLQLSYQRGNTLAFSASYKLDFQTLSQVKFDPPPQQVKARGLPRKEFTRTKMRNDLYFNAGFVTTRVQLTDDELIIQGEQVAFRDDDVSIERISRVLANVAPHNVKRYRIIVEQAAMPMVETVVDAAEFRAQARYDRLEYDLKSTYVRQNPQLDEVNWQFVNQNRGLSFSLETFWIQMLGNPEAFFMYQGGLLPGASYSFNDNWLVGGALKATVLENFDKFNFKVDSQDSTLPRVRTFSREYATRSRVTLDKLFATGRDNLTENVFGQVYGGYLEAMFAGVGAEVLYRPIDSRFAVGFDLNYVRQRDFASEYKLFDYSVLTGFATLYWQPSFLNNSLVSVSAGRFLAKDVGVNIDVGKRFNSGIVVGAFAAITDATSAEYGEGSFTKGFYLSIPFDLMSFKSTRGQGAIPWVPIARDGGQMLQRPVKLYGLTQERQSVNFR</sequence>
<name>A0ABQ3L6A9_9ALTE</name>
<reference evidence="3" key="1">
    <citation type="journal article" date="2019" name="Int. J. Syst. Evol. Microbiol.">
        <title>The Global Catalogue of Microorganisms (GCM) 10K type strain sequencing project: providing services to taxonomists for standard genome sequencing and annotation.</title>
        <authorList>
            <consortium name="The Broad Institute Genomics Platform"/>
            <consortium name="The Broad Institute Genome Sequencing Center for Infectious Disease"/>
            <person name="Wu L."/>
            <person name="Ma J."/>
        </authorList>
    </citation>
    <scope>NUCLEOTIDE SEQUENCE [LARGE SCALE GENOMIC DNA]</scope>
    <source>
        <strain evidence="3">CGMCC 1.7003</strain>
    </source>
</reference>
<dbReference type="InterPro" id="IPR010344">
    <property type="entry name" value="YbjH"/>
</dbReference>
<organism evidence="2 3">
    <name type="scientific">Alishewanella longhuensis</name>
    <dbReference type="NCBI Taxonomy" id="1091037"/>
    <lineage>
        <taxon>Bacteria</taxon>
        <taxon>Pseudomonadati</taxon>
        <taxon>Pseudomonadota</taxon>
        <taxon>Gammaproteobacteria</taxon>
        <taxon>Alteromonadales</taxon>
        <taxon>Alteromonadaceae</taxon>
        <taxon>Alishewanella</taxon>
    </lineage>
</organism>
<feature type="chain" id="PRO_5045358966" evidence="1">
    <location>
        <begin position="24"/>
        <end position="698"/>
    </location>
</feature>
<dbReference type="EMBL" id="BNAO01000003">
    <property type="protein sequence ID" value="GHG67980.1"/>
    <property type="molecule type" value="Genomic_DNA"/>
</dbReference>
<evidence type="ECO:0000313" key="3">
    <source>
        <dbReference type="Proteomes" id="UP000659697"/>
    </source>
</evidence>
<dbReference type="Pfam" id="PF06082">
    <property type="entry name" value="YjbH"/>
    <property type="match status" value="1"/>
</dbReference>
<protein>
    <submittedName>
        <fullName evidence="2">Membrane protein</fullName>
    </submittedName>
</protein>
<proteinExistence type="predicted"/>
<feature type="signal peptide" evidence="1">
    <location>
        <begin position="1"/>
        <end position="23"/>
    </location>
</feature>
<keyword evidence="1" id="KW-0732">Signal</keyword>
<keyword evidence="3" id="KW-1185">Reference proteome</keyword>
<evidence type="ECO:0000256" key="1">
    <source>
        <dbReference type="SAM" id="SignalP"/>
    </source>
</evidence>
<accession>A0ABQ3L6A9</accession>
<evidence type="ECO:0000313" key="2">
    <source>
        <dbReference type="EMBL" id="GHG67980.1"/>
    </source>
</evidence>
<dbReference type="RefSeq" id="WP_189432267.1">
    <property type="nucleotide sequence ID" value="NZ_BNAO01000003.1"/>
</dbReference>
<comment type="caution">
    <text evidence="2">The sequence shown here is derived from an EMBL/GenBank/DDBJ whole genome shotgun (WGS) entry which is preliminary data.</text>
</comment>
<gene>
    <name evidence="2" type="ORF">GCM10010919_17070</name>
</gene>